<evidence type="ECO:0000313" key="5">
    <source>
        <dbReference type="EMBL" id="JAS26940.1"/>
    </source>
</evidence>
<accession>A0A1B6CXA4</accession>
<keyword evidence="1" id="KW-0812">Transmembrane</keyword>
<feature type="transmembrane region" description="Helical" evidence="1">
    <location>
        <begin position="150"/>
        <end position="172"/>
    </location>
</feature>
<keyword evidence="1" id="KW-1133">Transmembrane helix</keyword>
<dbReference type="GO" id="GO:0036503">
    <property type="term" value="P:ERAD pathway"/>
    <property type="evidence" value="ECO:0007669"/>
    <property type="project" value="TreeGrafter"/>
</dbReference>
<reference evidence="3" key="1">
    <citation type="submission" date="2015-12" db="EMBL/GenBank/DDBJ databases">
        <title>De novo transcriptome assembly of four potential Pierce s Disease insect vectors from Arizona vineyards.</title>
        <authorList>
            <person name="Tassone E.E."/>
        </authorList>
    </citation>
    <scope>NUCLEOTIDE SEQUENCE</scope>
</reference>
<evidence type="ECO:0000313" key="2">
    <source>
        <dbReference type="EMBL" id="JAS15073.1"/>
    </source>
</evidence>
<dbReference type="PANTHER" id="PTHR12740">
    <property type="entry name" value="JNK1/MAPK8-ASSOCIATED MEMBRANE PROTEIN"/>
    <property type="match status" value="1"/>
</dbReference>
<feature type="transmembrane region" description="Helical" evidence="1">
    <location>
        <begin position="272"/>
        <end position="290"/>
    </location>
</feature>
<dbReference type="AlphaFoldDB" id="A0A1B6CXA4"/>
<dbReference type="GO" id="GO:0016020">
    <property type="term" value="C:membrane"/>
    <property type="evidence" value="ECO:0007669"/>
    <property type="project" value="InterPro"/>
</dbReference>
<sequence>MLKSPTKCPGFYCGRTLLKDGNWSSCGYCPRGFRSNETSICVSCEDEPLFYDWLYLGFMTLLPLLFHWFSIDNVSPLLVTNKSVLILHLSAFIEVGLAAIISIWLADPIGKMEIRCCRIKQLSDWYTLFHNPNPNYENTIHCTQEAVFPFYTMVLIFYALGIIIMLIIRPWLAHFFLPKVGKKTLYTALYFYPMLALLQAIFGGLIYYTFPYIVIILSVISNAAHFACKLDQSMMFLLTSTISDLRNVLILIGHWAIHAYGIIALTQLTDPIFHLSLMALVPLPALFYILTARYTDPNKLHTE</sequence>
<dbReference type="GO" id="GO:0031625">
    <property type="term" value="F:ubiquitin protein ligase binding"/>
    <property type="evidence" value="ECO:0007669"/>
    <property type="project" value="TreeGrafter"/>
</dbReference>
<gene>
    <name evidence="5" type="ORF">g.13574</name>
    <name evidence="4" type="ORF">g.13575</name>
    <name evidence="2" type="ORF">g.13576</name>
    <name evidence="3" type="ORF">g.13579</name>
</gene>
<organism evidence="3">
    <name type="scientific">Clastoptera arizonana</name>
    <name type="common">Arizona spittle bug</name>
    <dbReference type="NCBI Taxonomy" id="38151"/>
    <lineage>
        <taxon>Eukaryota</taxon>
        <taxon>Metazoa</taxon>
        <taxon>Ecdysozoa</taxon>
        <taxon>Arthropoda</taxon>
        <taxon>Hexapoda</taxon>
        <taxon>Insecta</taxon>
        <taxon>Pterygota</taxon>
        <taxon>Neoptera</taxon>
        <taxon>Paraneoptera</taxon>
        <taxon>Hemiptera</taxon>
        <taxon>Auchenorrhyncha</taxon>
        <taxon>Cercopoidea</taxon>
        <taxon>Clastopteridae</taxon>
        <taxon>Clastoptera</taxon>
    </lineage>
</organism>
<keyword evidence="1" id="KW-0472">Membrane</keyword>
<dbReference type="Pfam" id="PF05571">
    <property type="entry name" value="JAMP"/>
    <property type="match status" value="1"/>
</dbReference>
<dbReference type="PANTHER" id="PTHR12740:SF4">
    <property type="entry name" value="JNK1_MAPK8-ASSOCIATED MEMBRANE PROTEIN"/>
    <property type="match status" value="1"/>
</dbReference>
<proteinExistence type="predicted"/>
<protein>
    <recommendedName>
        <fullName evidence="6">JNK1/MAPK8-associated membrane protein</fullName>
    </recommendedName>
</protein>
<dbReference type="GO" id="GO:0006986">
    <property type="term" value="P:response to unfolded protein"/>
    <property type="evidence" value="ECO:0007669"/>
    <property type="project" value="InterPro"/>
</dbReference>
<feature type="transmembrane region" description="Helical" evidence="1">
    <location>
        <begin position="83"/>
        <end position="105"/>
    </location>
</feature>
<name>A0A1B6CXA4_9HEMI</name>
<dbReference type="EMBL" id="GEDC01010358">
    <property type="protein sequence ID" value="JAS26940.1"/>
    <property type="molecule type" value="Transcribed_RNA"/>
</dbReference>
<dbReference type="EMBL" id="GEDC01019455">
    <property type="protein sequence ID" value="JAS17843.1"/>
    <property type="molecule type" value="Transcribed_RNA"/>
</dbReference>
<evidence type="ECO:0000313" key="4">
    <source>
        <dbReference type="EMBL" id="JAS18066.1"/>
    </source>
</evidence>
<evidence type="ECO:0000313" key="3">
    <source>
        <dbReference type="EMBL" id="JAS17843.1"/>
    </source>
</evidence>
<dbReference type="EMBL" id="GEDC01019232">
    <property type="protein sequence ID" value="JAS18066.1"/>
    <property type="molecule type" value="Transcribed_RNA"/>
</dbReference>
<evidence type="ECO:0008006" key="6">
    <source>
        <dbReference type="Google" id="ProtNLM"/>
    </source>
</evidence>
<dbReference type="EMBL" id="GEDC01022225">
    <property type="protein sequence ID" value="JAS15073.1"/>
    <property type="molecule type" value="Transcribed_RNA"/>
</dbReference>
<dbReference type="InterPro" id="IPR008485">
    <property type="entry name" value="JAMP"/>
</dbReference>
<evidence type="ECO:0000256" key="1">
    <source>
        <dbReference type="SAM" id="Phobius"/>
    </source>
</evidence>
<feature type="transmembrane region" description="Helical" evidence="1">
    <location>
        <begin position="208"/>
        <end position="228"/>
    </location>
</feature>
<feature type="transmembrane region" description="Helical" evidence="1">
    <location>
        <begin position="53"/>
        <end position="71"/>
    </location>
</feature>